<accession>A0ABS7RMT0</accession>
<gene>
    <name evidence="1" type="ORF">K1X13_08345</name>
</gene>
<sequence>MNVNDTTVGDSAADAGAAVADIPASSSAPVRAATLHVRSNPSFPIIRPFEMKYPITLSPQVNASDQPRQAPGLMNESRTKSIRKAFRYLPELIPKRAFIYGSADKINQK</sequence>
<comment type="caution">
    <text evidence="1">The sequence shown here is derived from an EMBL/GenBank/DDBJ whole genome shotgun (WGS) entry which is preliminary data.</text>
</comment>
<evidence type="ECO:0000313" key="2">
    <source>
        <dbReference type="Proteomes" id="UP000754710"/>
    </source>
</evidence>
<keyword evidence="2" id="KW-1185">Reference proteome</keyword>
<reference evidence="1 2" key="1">
    <citation type="submission" date="2021-08" db="EMBL/GenBank/DDBJ databases">
        <title>Nocardioides bacterium WL0053 sp. nov., isolated from the sediment.</title>
        <authorList>
            <person name="Wang L."/>
            <person name="Zhang D."/>
            <person name="Zhang A."/>
        </authorList>
    </citation>
    <scope>NUCLEOTIDE SEQUENCE [LARGE SCALE GENOMIC DNA]</scope>
    <source>
        <strain evidence="1 2">WL0053</strain>
    </source>
</reference>
<dbReference type="RefSeq" id="WP_221024460.1">
    <property type="nucleotide sequence ID" value="NZ_JAIEZQ010000001.1"/>
</dbReference>
<evidence type="ECO:0000313" key="1">
    <source>
        <dbReference type="EMBL" id="MBY9074827.1"/>
    </source>
</evidence>
<dbReference type="EMBL" id="JAIEZQ010000001">
    <property type="protein sequence ID" value="MBY9074827.1"/>
    <property type="molecule type" value="Genomic_DNA"/>
</dbReference>
<dbReference type="Proteomes" id="UP000754710">
    <property type="component" value="Unassembled WGS sequence"/>
</dbReference>
<organism evidence="1 2">
    <name type="scientific">Nocardioides jiangsuensis</name>
    <dbReference type="NCBI Taxonomy" id="2866161"/>
    <lineage>
        <taxon>Bacteria</taxon>
        <taxon>Bacillati</taxon>
        <taxon>Actinomycetota</taxon>
        <taxon>Actinomycetes</taxon>
        <taxon>Propionibacteriales</taxon>
        <taxon>Nocardioidaceae</taxon>
        <taxon>Nocardioides</taxon>
    </lineage>
</organism>
<name>A0ABS7RMT0_9ACTN</name>
<protein>
    <submittedName>
        <fullName evidence="1">Uncharacterized protein</fullName>
    </submittedName>
</protein>
<proteinExistence type="predicted"/>